<sequence length="745" mass="80545">MSQVESNKPKAKRKDPYKVLGIPRHATEEDIKAAYKTMARLSHPDRHTTGKDEAAQAFIEGHEAYLSLIEEVNYRREKELSKAAAKSKLKEASSLRPDSSAAPSEDAGPSSPQSTPIPVHIPMPQVAKAPSFRSEYPKSASSKFDPRSPTPPPAVSLPSPQPSTTTLPPEGSTTSSRDYPKTAPSRFDPRSPTPPPNAGLSSPGSANTGLDDNMSQSERRPSSREYPKSTSSRFDPRTPTPPPHVDLPVPPPPSDTHSSAPPSSTSDRVSTEYPKTTPSRFDPRSPTPFVPAELHTPSEPHLSVPASSKPDRSSKTSGSRSDTHMHVPSTARSSSSRSSSRETAGKGVPKDGGISAHSPSPPSRPLSEETSKSGSKSQASKDMLSEMKMGTSPPLSRESSGSNFLHAHTAKSARHVPSKTDSVRRSDSKSSSGSSNYHSTTAGSPNGPSVPRDLPTRSRSEDAHSMRSRAPEPRQAASERPPAPVVPDSGAPSCPKSPTASTRSKLRKRQKPEVTDDSEAYVHIVEARDVPTSPNGQGAPTSLPVDEDGNTEPVLFPIKAPQGSPKEWIFPIDVGLEELFEGISLRFRVTRKLLGGKTKDSMIAIELPPGTLPGRKIRCPDCGHQRQDGTFQDVVFIIEEIPHDVFQRVVDDLIMDVYVPYTDRMTGDMGEMSFQGIDGQLIKVTIPYLSDRSTTEGKIKVKGAGMPFRRGRGNLIVRWQVVYPQPTSFFSSGWGSFKKALNMNQ</sequence>
<dbReference type="Gene3D" id="1.10.287.110">
    <property type="entry name" value="DnaJ domain"/>
    <property type="match status" value="1"/>
</dbReference>
<feature type="compositionally biased region" description="Pro residues" evidence="2">
    <location>
        <begin position="238"/>
        <end position="254"/>
    </location>
</feature>
<evidence type="ECO:0000256" key="1">
    <source>
        <dbReference type="ARBA" id="ARBA00023186"/>
    </source>
</evidence>
<dbReference type="CDD" id="cd10747">
    <property type="entry name" value="DnaJ_C"/>
    <property type="match status" value="1"/>
</dbReference>
<feature type="compositionally biased region" description="Polar residues" evidence="2">
    <location>
        <begin position="199"/>
        <end position="216"/>
    </location>
</feature>
<dbReference type="InterPro" id="IPR051339">
    <property type="entry name" value="DnaJ_subfamily_B"/>
</dbReference>
<dbReference type="Gene3D" id="2.60.260.20">
    <property type="entry name" value="Urease metallochaperone UreE, N-terminal domain"/>
    <property type="match status" value="2"/>
</dbReference>
<gene>
    <name evidence="4" type="ORF">FIBSPDRAFT_944853</name>
</gene>
<feature type="compositionally biased region" description="Polar residues" evidence="2">
    <location>
        <begin position="393"/>
        <end position="403"/>
    </location>
</feature>
<organism evidence="4 5">
    <name type="scientific">Athelia psychrophila</name>
    <dbReference type="NCBI Taxonomy" id="1759441"/>
    <lineage>
        <taxon>Eukaryota</taxon>
        <taxon>Fungi</taxon>
        <taxon>Dikarya</taxon>
        <taxon>Basidiomycota</taxon>
        <taxon>Agaricomycotina</taxon>
        <taxon>Agaricomycetes</taxon>
        <taxon>Agaricomycetidae</taxon>
        <taxon>Atheliales</taxon>
        <taxon>Atheliaceae</taxon>
        <taxon>Athelia</taxon>
    </lineage>
</organism>
<dbReference type="PANTHER" id="PTHR24078:SF553">
    <property type="entry name" value="DNAJ HOMOLOG SUBFAMILY B MEMBER 5"/>
    <property type="match status" value="1"/>
</dbReference>
<reference evidence="4 5" key="1">
    <citation type="journal article" date="2016" name="Mol. Biol. Evol.">
        <title>Comparative Genomics of Early-Diverging Mushroom-Forming Fungi Provides Insights into the Origins of Lignocellulose Decay Capabilities.</title>
        <authorList>
            <person name="Nagy L.G."/>
            <person name="Riley R."/>
            <person name="Tritt A."/>
            <person name="Adam C."/>
            <person name="Daum C."/>
            <person name="Floudas D."/>
            <person name="Sun H."/>
            <person name="Yadav J.S."/>
            <person name="Pangilinan J."/>
            <person name="Larsson K.H."/>
            <person name="Matsuura K."/>
            <person name="Barry K."/>
            <person name="Labutti K."/>
            <person name="Kuo R."/>
            <person name="Ohm R.A."/>
            <person name="Bhattacharya S.S."/>
            <person name="Shirouzu T."/>
            <person name="Yoshinaga Y."/>
            <person name="Martin F.M."/>
            <person name="Grigoriev I.V."/>
            <person name="Hibbett D.S."/>
        </authorList>
    </citation>
    <scope>NUCLEOTIDE SEQUENCE [LARGE SCALE GENOMIC DNA]</scope>
    <source>
        <strain evidence="4 5">CBS 109695</strain>
    </source>
</reference>
<feature type="compositionally biased region" description="Polar residues" evidence="2">
    <location>
        <begin position="436"/>
        <end position="447"/>
    </location>
</feature>
<feature type="domain" description="J" evidence="3">
    <location>
        <begin position="15"/>
        <end position="82"/>
    </location>
</feature>
<protein>
    <recommendedName>
        <fullName evidence="3">J domain-containing protein</fullName>
    </recommendedName>
</protein>
<feature type="compositionally biased region" description="Basic and acidic residues" evidence="2">
    <location>
        <begin position="454"/>
        <end position="472"/>
    </location>
</feature>
<proteinExistence type="predicted"/>
<feature type="compositionally biased region" description="Polar residues" evidence="2">
    <location>
        <begin position="260"/>
        <end position="279"/>
    </location>
</feature>
<feature type="region of interest" description="Disordered" evidence="2">
    <location>
        <begin position="79"/>
        <end position="559"/>
    </location>
</feature>
<dbReference type="OrthoDB" id="10250354at2759"/>
<evidence type="ECO:0000256" key="2">
    <source>
        <dbReference type="SAM" id="MobiDB-lite"/>
    </source>
</evidence>
<dbReference type="Pfam" id="PF01556">
    <property type="entry name" value="DnaJ_C"/>
    <property type="match status" value="1"/>
</dbReference>
<dbReference type="InterPro" id="IPR008971">
    <property type="entry name" value="HSP40/DnaJ_pept-bd"/>
</dbReference>
<dbReference type="InterPro" id="IPR002939">
    <property type="entry name" value="DnaJ_C"/>
</dbReference>
<dbReference type="InterPro" id="IPR036869">
    <property type="entry name" value="J_dom_sf"/>
</dbReference>
<dbReference type="PROSITE" id="PS50076">
    <property type="entry name" value="DNAJ_2"/>
    <property type="match status" value="1"/>
</dbReference>
<dbReference type="SUPFAM" id="SSF46565">
    <property type="entry name" value="Chaperone J-domain"/>
    <property type="match status" value="1"/>
</dbReference>
<dbReference type="AlphaFoldDB" id="A0A166UKM9"/>
<evidence type="ECO:0000313" key="5">
    <source>
        <dbReference type="Proteomes" id="UP000076532"/>
    </source>
</evidence>
<feature type="region of interest" description="Disordered" evidence="2">
    <location>
        <begin position="1"/>
        <end position="23"/>
    </location>
</feature>
<dbReference type="GO" id="GO:0005829">
    <property type="term" value="C:cytosol"/>
    <property type="evidence" value="ECO:0007669"/>
    <property type="project" value="TreeGrafter"/>
</dbReference>
<dbReference type="PRINTS" id="PR00625">
    <property type="entry name" value="JDOMAIN"/>
</dbReference>
<feature type="compositionally biased region" description="Pro residues" evidence="2">
    <location>
        <begin position="148"/>
        <end position="161"/>
    </location>
</feature>
<name>A0A166UKM9_9AGAM</name>
<dbReference type="GO" id="GO:0051082">
    <property type="term" value="F:unfolded protein binding"/>
    <property type="evidence" value="ECO:0007669"/>
    <property type="project" value="InterPro"/>
</dbReference>
<dbReference type="GO" id="GO:0006457">
    <property type="term" value="P:protein folding"/>
    <property type="evidence" value="ECO:0007669"/>
    <property type="project" value="InterPro"/>
</dbReference>
<accession>A0A166UKM9</accession>
<dbReference type="GO" id="GO:0051087">
    <property type="term" value="F:protein-folding chaperone binding"/>
    <property type="evidence" value="ECO:0007669"/>
    <property type="project" value="TreeGrafter"/>
</dbReference>
<evidence type="ECO:0000313" key="4">
    <source>
        <dbReference type="EMBL" id="KZP31785.1"/>
    </source>
</evidence>
<feature type="compositionally biased region" description="Basic and acidic residues" evidence="2">
    <location>
        <begin position="217"/>
        <end position="227"/>
    </location>
</feature>
<dbReference type="Proteomes" id="UP000076532">
    <property type="component" value="Unassembled WGS sequence"/>
</dbReference>
<dbReference type="Pfam" id="PF00226">
    <property type="entry name" value="DnaJ"/>
    <property type="match status" value="1"/>
</dbReference>
<dbReference type="SUPFAM" id="SSF49493">
    <property type="entry name" value="HSP40/DnaJ peptide-binding domain"/>
    <property type="match status" value="2"/>
</dbReference>
<keyword evidence="1" id="KW-0143">Chaperone</keyword>
<dbReference type="STRING" id="436010.A0A166UKM9"/>
<evidence type="ECO:0000259" key="3">
    <source>
        <dbReference type="PROSITE" id="PS50076"/>
    </source>
</evidence>
<dbReference type="CDD" id="cd06257">
    <property type="entry name" value="DnaJ"/>
    <property type="match status" value="1"/>
</dbReference>
<dbReference type="GO" id="GO:0006413">
    <property type="term" value="P:translational initiation"/>
    <property type="evidence" value="ECO:0007669"/>
    <property type="project" value="TreeGrafter"/>
</dbReference>
<dbReference type="PANTHER" id="PTHR24078">
    <property type="entry name" value="DNAJ HOMOLOG SUBFAMILY C MEMBER"/>
    <property type="match status" value="1"/>
</dbReference>
<dbReference type="InterPro" id="IPR001623">
    <property type="entry name" value="DnaJ_domain"/>
</dbReference>
<dbReference type="EMBL" id="KV417488">
    <property type="protein sequence ID" value="KZP31785.1"/>
    <property type="molecule type" value="Genomic_DNA"/>
</dbReference>
<feature type="compositionally biased region" description="Basic residues" evidence="2">
    <location>
        <begin position="408"/>
        <end position="417"/>
    </location>
</feature>
<keyword evidence="5" id="KW-1185">Reference proteome</keyword>